<reference evidence="3" key="1">
    <citation type="submission" date="2017-04" db="EMBL/GenBank/DDBJ databases">
        <authorList>
            <person name="Varghese N."/>
            <person name="Submissions S."/>
        </authorList>
    </citation>
    <scope>NUCLEOTIDE SEQUENCE [LARGE SCALE GENOMIC DNA]</scope>
    <source>
        <strain evidence="3">USBA 82</strain>
    </source>
</reference>
<keyword evidence="3" id="KW-1185">Reference proteome</keyword>
<evidence type="ECO:0000256" key="1">
    <source>
        <dbReference type="ARBA" id="ARBA00006018"/>
    </source>
</evidence>
<sequence length="76" mass="8291">MCLAIPHRIVEILEGNRATARAGSVVREIRTDFIGSPEPGENVLVHGGFAIQRISPKDGEELNDLWGKIRDLAGEV</sequence>
<dbReference type="GO" id="GO:0051604">
    <property type="term" value="P:protein maturation"/>
    <property type="evidence" value="ECO:0007669"/>
    <property type="project" value="TreeGrafter"/>
</dbReference>
<dbReference type="SUPFAM" id="SSF159127">
    <property type="entry name" value="HupF/HypC-like"/>
    <property type="match status" value="1"/>
</dbReference>
<accession>A0A1X7J1I5</accession>
<comment type="similarity">
    <text evidence="1">Belongs to the HupF/HypC family.</text>
</comment>
<dbReference type="NCBIfam" id="TIGR00074">
    <property type="entry name" value="hypC_hupF"/>
    <property type="match status" value="1"/>
</dbReference>
<dbReference type="PANTHER" id="PTHR35177">
    <property type="entry name" value="HYDROGENASE MATURATION FACTOR HYBG"/>
    <property type="match status" value="1"/>
</dbReference>
<dbReference type="GO" id="GO:1902670">
    <property type="term" value="F:carbon dioxide binding"/>
    <property type="evidence" value="ECO:0007669"/>
    <property type="project" value="TreeGrafter"/>
</dbReference>
<gene>
    <name evidence="2" type="ORF">SAMN06275492_10721</name>
</gene>
<name>A0A1X7J1I5_9BACT</name>
<dbReference type="RefSeq" id="WP_085544085.1">
    <property type="nucleotide sequence ID" value="NZ_FXBB01000007.1"/>
</dbReference>
<dbReference type="Gene3D" id="2.30.30.140">
    <property type="match status" value="1"/>
</dbReference>
<dbReference type="STRING" id="561720.SAMN06275492_10721"/>
<dbReference type="GO" id="GO:0005506">
    <property type="term" value="F:iron ion binding"/>
    <property type="evidence" value="ECO:0007669"/>
    <property type="project" value="TreeGrafter"/>
</dbReference>
<dbReference type="Pfam" id="PF01455">
    <property type="entry name" value="HupF_HypC"/>
    <property type="match status" value="1"/>
</dbReference>
<dbReference type="PROSITE" id="PS01097">
    <property type="entry name" value="HUPF_HYPC"/>
    <property type="match status" value="1"/>
</dbReference>
<dbReference type="InterPro" id="IPR019812">
    <property type="entry name" value="Hydgase_assmbl_chp_CS"/>
</dbReference>
<evidence type="ECO:0000313" key="3">
    <source>
        <dbReference type="Proteomes" id="UP000193355"/>
    </source>
</evidence>
<dbReference type="AlphaFoldDB" id="A0A1X7J1I5"/>
<dbReference type="PANTHER" id="PTHR35177:SF2">
    <property type="entry name" value="HYDROGENASE MATURATION FACTOR HYBG"/>
    <property type="match status" value="1"/>
</dbReference>
<dbReference type="EMBL" id="FXBB01000007">
    <property type="protein sequence ID" value="SMG21009.1"/>
    <property type="molecule type" value="Genomic_DNA"/>
</dbReference>
<organism evidence="2 3">
    <name type="scientific">Dethiosulfovibrio salsuginis</name>
    <dbReference type="NCBI Taxonomy" id="561720"/>
    <lineage>
        <taxon>Bacteria</taxon>
        <taxon>Thermotogati</taxon>
        <taxon>Synergistota</taxon>
        <taxon>Synergistia</taxon>
        <taxon>Synergistales</taxon>
        <taxon>Dethiosulfovibrionaceae</taxon>
        <taxon>Dethiosulfovibrio</taxon>
    </lineage>
</organism>
<dbReference type="InterPro" id="IPR001109">
    <property type="entry name" value="Hydrogenase_HupF/HypC"/>
</dbReference>
<proteinExistence type="inferred from homology"/>
<dbReference type="PRINTS" id="PR00445">
    <property type="entry name" value="HUPFHYPC"/>
</dbReference>
<dbReference type="Proteomes" id="UP000193355">
    <property type="component" value="Unassembled WGS sequence"/>
</dbReference>
<dbReference type="OrthoDB" id="9806017at2"/>
<evidence type="ECO:0000313" key="2">
    <source>
        <dbReference type="EMBL" id="SMG21009.1"/>
    </source>
</evidence>
<protein>
    <submittedName>
        <fullName evidence="2">Hydrogenase expression/formation protein HypC</fullName>
    </submittedName>
</protein>